<dbReference type="InterPro" id="IPR032781">
    <property type="entry name" value="ABC_tran_Xtn"/>
</dbReference>
<sequence length="630" mass="71730">MQTLRVEHLTKTYGEKTLFEDLNFIINEHDRIGLIGTNGSGKTTLLNAISGLDPADSGELIHANDYEIGYLQQNPDLATDKTVLEAVFQGSAPVFKIIRAYEQALQKLELNPTDQSAIEQYTKAEERMNEEDAWNAESDVKTILTQLHLTELDQKVAALSGGQRKRVGLAQVLIQSPDLLILDEPTNHLDFDSIDWLEEYLKNYQGALLIVTHDRYFLDHVANQIYELSFGKMSAYQGNYEDFVRQKAERQEQALQQEHKNQQLYKKELAWMKTGAKARSTKQQARINRFEKLADQVSDKVQVDQNIDINLGQQRLGKKVLQLKNASLKLGDHQIINDFSTMINAGDRIGITGKNGAGKSSFLNVLAGQTPLDQGEVIIGETVRTAYYRQQTEPIPEDKRVINYLNEVAQNVINSNGERISTTQLLEQFLFPKFMHGTLIRKLSGGEKRRLYLLKLLMMQPNVLFLDEPTNDLDVGTLTILENYLETFAGTVITVSHDRYFLDKVADQLLIFDGDAKIDRYSGQFTDYLQLEQQQQPAKKVASAPTPKPTEPAEPKVKTKLTYAEQIEFDKLEKEIDQIDQQMTEVNEQMSQTNGNDYLQLGDLQQQLNDLTQKSEEKMARWEELGQYVE</sequence>
<dbReference type="PROSITE" id="PS50893">
    <property type="entry name" value="ABC_TRANSPORTER_2"/>
    <property type="match status" value="2"/>
</dbReference>
<dbReference type="Pfam" id="PF16326">
    <property type="entry name" value="ABC_tran_CTD"/>
    <property type="match status" value="1"/>
</dbReference>
<dbReference type="Gene3D" id="1.10.287.380">
    <property type="entry name" value="Valyl-tRNA synthetase, C-terminal domain"/>
    <property type="match status" value="1"/>
</dbReference>
<dbReference type="Proteomes" id="UP001055149">
    <property type="component" value="Unassembled WGS sequence"/>
</dbReference>
<dbReference type="Pfam" id="PF00005">
    <property type="entry name" value="ABC_tran"/>
    <property type="match status" value="2"/>
</dbReference>
<organism evidence="6 7">
    <name type="scientific">Ligilactobacillus pabuli</name>
    <dbReference type="NCBI Taxonomy" id="2886039"/>
    <lineage>
        <taxon>Bacteria</taxon>
        <taxon>Bacillati</taxon>
        <taxon>Bacillota</taxon>
        <taxon>Bacilli</taxon>
        <taxon>Lactobacillales</taxon>
        <taxon>Lactobacillaceae</taxon>
        <taxon>Ligilactobacillus</taxon>
    </lineage>
</organism>
<keyword evidence="2 6" id="KW-0067">ATP-binding</keyword>
<feature type="region of interest" description="Disordered" evidence="4">
    <location>
        <begin position="536"/>
        <end position="558"/>
    </location>
</feature>
<dbReference type="Gene3D" id="3.40.50.300">
    <property type="entry name" value="P-loop containing nucleotide triphosphate hydrolases"/>
    <property type="match status" value="2"/>
</dbReference>
<dbReference type="InterPro" id="IPR032524">
    <property type="entry name" value="ABC_tran_C"/>
</dbReference>
<feature type="coiled-coil region" evidence="3">
    <location>
        <begin position="569"/>
        <end position="621"/>
    </location>
</feature>
<dbReference type="PANTHER" id="PTHR42855:SF1">
    <property type="entry name" value="ABC TRANSPORTER DOMAIN-CONTAINING PROTEIN"/>
    <property type="match status" value="1"/>
</dbReference>
<evidence type="ECO:0000259" key="5">
    <source>
        <dbReference type="PROSITE" id="PS50893"/>
    </source>
</evidence>
<dbReference type="InterPro" id="IPR037118">
    <property type="entry name" value="Val-tRNA_synth_C_sf"/>
</dbReference>
<dbReference type="CDD" id="cd03221">
    <property type="entry name" value="ABCF_EF-3"/>
    <property type="match status" value="2"/>
</dbReference>
<dbReference type="InterPro" id="IPR003593">
    <property type="entry name" value="AAA+_ATPase"/>
</dbReference>
<comment type="caution">
    <text evidence="6">The sequence shown here is derived from an EMBL/GenBank/DDBJ whole genome shotgun (WGS) entry which is preliminary data.</text>
</comment>
<dbReference type="PANTHER" id="PTHR42855">
    <property type="entry name" value="ABC TRANSPORTER ATP-BINDING SUBUNIT"/>
    <property type="match status" value="1"/>
</dbReference>
<dbReference type="GO" id="GO:0005524">
    <property type="term" value="F:ATP binding"/>
    <property type="evidence" value="ECO:0007669"/>
    <property type="project" value="UniProtKB-KW"/>
</dbReference>
<keyword evidence="7" id="KW-1185">Reference proteome</keyword>
<evidence type="ECO:0000313" key="7">
    <source>
        <dbReference type="Proteomes" id="UP001055149"/>
    </source>
</evidence>
<dbReference type="EMBL" id="BQXH01000001">
    <property type="protein sequence ID" value="GKS80437.1"/>
    <property type="molecule type" value="Genomic_DNA"/>
</dbReference>
<proteinExistence type="predicted"/>
<dbReference type="SUPFAM" id="SSF52540">
    <property type="entry name" value="P-loop containing nucleoside triphosphate hydrolases"/>
    <property type="match status" value="2"/>
</dbReference>
<gene>
    <name evidence="6" type="ORF">LPAF129_01220</name>
</gene>
<dbReference type="InterPro" id="IPR027417">
    <property type="entry name" value="P-loop_NTPase"/>
</dbReference>
<evidence type="ECO:0000256" key="3">
    <source>
        <dbReference type="SAM" id="Coils"/>
    </source>
</evidence>
<name>A0ABQ5JFV4_9LACO</name>
<dbReference type="InterPro" id="IPR017871">
    <property type="entry name" value="ABC_transporter-like_CS"/>
</dbReference>
<evidence type="ECO:0000313" key="6">
    <source>
        <dbReference type="EMBL" id="GKS80437.1"/>
    </source>
</evidence>
<dbReference type="SMART" id="SM00382">
    <property type="entry name" value="AAA"/>
    <property type="match status" value="2"/>
</dbReference>
<keyword evidence="1" id="KW-0547">Nucleotide-binding</keyword>
<dbReference type="PROSITE" id="PS00211">
    <property type="entry name" value="ABC_TRANSPORTER_1"/>
    <property type="match status" value="1"/>
</dbReference>
<feature type="domain" description="ABC transporter" evidence="5">
    <location>
        <begin position="4"/>
        <end position="255"/>
    </location>
</feature>
<feature type="domain" description="ABC transporter" evidence="5">
    <location>
        <begin position="321"/>
        <end position="539"/>
    </location>
</feature>
<evidence type="ECO:0000256" key="1">
    <source>
        <dbReference type="ARBA" id="ARBA00022741"/>
    </source>
</evidence>
<dbReference type="Pfam" id="PF12848">
    <property type="entry name" value="ABC_tran_Xtn"/>
    <property type="match status" value="1"/>
</dbReference>
<dbReference type="InterPro" id="IPR003439">
    <property type="entry name" value="ABC_transporter-like_ATP-bd"/>
</dbReference>
<keyword evidence="3" id="KW-0175">Coiled coil</keyword>
<protein>
    <submittedName>
        <fullName evidence="6">ABC transporter ATP-binding protein</fullName>
    </submittedName>
</protein>
<reference evidence="6" key="1">
    <citation type="journal article" date="2022" name="Int. J. Syst. Evol. Microbiol.">
        <title>A novel species of lactic acid bacteria, Ligilactobacillus pabuli sp. nov., isolated from alfalfa silage.</title>
        <authorList>
            <person name="Tohno M."/>
            <person name="Tanizawa Y."/>
            <person name="Sawada H."/>
            <person name="Sakamoto M."/>
            <person name="Ohkuma M."/>
            <person name="Kobayashi H."/>
        </authorList>
    </citation>
    <scope>NUCLEOTIDE SEQUENCE</scope>
    <source>
        <strain evidence="6">AF129</strain>
    </source>
</reference>
<evidence type="ECO:0000256" key="2">
    <source>
        <dbReference type="ARBA" id="ARBA00022840"/>
    </source>
</evidence>
<dbReference type="InterPro" id="IPR051309">
    <property type="entry name" value="ABCF_ATPase"/>
</dbReference>
<evidence type="ECO:0000256" key="4">
    <source>
        <dbReference type="SAM" id="MobiDB-lite"/>
    </source>
</evidence>
<dbReference type="RefSeq" id="WP_244053986.1">
    <property type="nucleotide sequence ID" value="NZ_BQXH01000001.1"/>
</dbReference>
<accession>A0ABQ5JFV4</accession>